<evidence type="ECO:0000256" key="1">
    <source>
        <dbReference type="ARBA" id="ARBA00022723"/>
    </source>
</evidence>
<gene>
    <name evidence="8" type="ORF">HDU87_004501</name>
</gene>
<dbReference type="SUPFAM" id="SSF144232">
    <property type="entry name" value="HIT/MYND zinc finger-like"/>
    <property type="match status" value="1"/>
</dbReference>
<accession>A0AAD5TIG9</accession>
<feature type="region of interest" description="Disordered" evidence="6">
    <location>
        <begin position="1"/>
        <end position="38"/>
    </location>
</feature>
<evidence type="ECO:0000313" key="8">
    <source>
        <dbReference type="EMBL" id="KAJ3177482.1"/>
    </source>
</evidence>
<dbReference type="PROSITE" id="PS50865">
    <property type="entry name" value="ZF_MYND_2"/>
    <property type="match status" value="1"/>
</dbReference>
<keyword evidence="3" id="KW-0862">Zinc</keyword>
<proteinExistence type="predicted"/>
<dbReference type="PROSITE" id="PS01360">
    <property type="entry name" value="ZF_MYND_1"/>
    <property type="match status" value="1"/>
</dbReference>
<organism evidence="8 9">
    <name type="scientific">Geranomyces variabilis</name>
    <dbReference type="NCBI Taxonomy" id="109894"/>
    <lineage>
        <taxon>Eukaryota</taxon>
        <taxon>Fungi</taxon>
        <taxon>Fungi incertae sedis</taxon>
        <taxon>Chytridiomycota</taxon>
        <taxon>Chytridiomycota incertae sedis</taxon>
        <taxon>Chytridiomycetes</taxon>
        <taxon>Spizellomycetales</taxon>
        <taxon>Powellomycetaceae</taxon>
        <taxon>Geranomyces</taxon>
    </lineage>
</organism>
<dbReference type="GO" id="GO:0008270">
    <property type="term" value="F:zinc ion binding"/>
    <property type="evidence" value="ECO:0007669"/>
    <property type="project" value="UniProtKB-KW"/>
</dbReference>
<evidence type="ECO:0000256" key="4">
    <source>
        <dbReference type="PROSITE-ProRule" id="PRU00134"/>
    </source>
</evidence>
<sequence length="985" mass="102750">MGGETATAFIGPARPPTRRANPPAGLPAYAPSSQQQLQTAKGSFFTGCFAPPPGIEVYCPPSPGLAEAAESKLRRHVKTPSSARSSAAGKGRQGPPPPEMGDTVPPARSAMQLQPPRPTTTTTTTPPPQPHRAPAFPTPFSFTGATPTPPSRTRQGPPPSDNAISAKVTATTAPAAAAAVPVPPPPTFASALAPAGWTMTTSTGSPPTAIRVPVLQPGSNRSRKATAIPKQERGPAAMDPPVTAYTMRDGCPPAPSSPSSPSLPQTRLVSGQVFDALKSQLAFGCGDVEPAYASFPCRLMHAANTMEGFHATSRYGTPQAFIGTKPQESIPTTWTTLPPSGYFTMGSGLVLLGGGAYRRVNGTFGVAIQVRGLIVAGLEPRNHTVDDSKASSAAVTTTADINTITEDQDLEQLTSLGSLHCVDPLEGLGGDVHRHLAMVNVRPMVFGAPVEVHRFVKGTKIGFHLEMEEGATLDSDMVIHGPFKYRGVSFDNNTLIHADGVFAKLWPRPTPPAQPPTTPLDATAAKTGSILAQHLNAIKAAQARQEGKPAPAPGPESHIPASASSLAQPDRIYVEICASRMLCPDPFSGRHNVLVLGSKPPATQPRDLDAASAAIARASSSPTIAAKALTAATPAVPSTECHGFPSTVLPTRLTRMLHRPPALQHEDARRADAVDSGDLERRCAYCALLGSRVALAICKDCRCVRYCGKRCQVEHWKADHGRWCAKAALAGGVERLTVMPASLAAPKMPVSGHLPPAGGIAGGVVDRLNDLGQNLDKQLDSSRRPPEKLYPRGITVLFENGMPTKTMYNEEELVLCDDSEPPQNAPVTASSLTAVRVEPATSPEKLTAQVGTLAPTSRKTDAEKRQDELAAKMKEIQSRREAARLAKRAAIAAAVAAAKAGEAKIAIATTSGFAAFASSPRNGGNQVNVAAAVAAPPAPGVAASGEPSTAAANVEAAKSPPRHAHKDPSAAALKARNQKKKKRKG</sequence>
<feature type="region of interest" description="Disordered" evidence="6">
    <location>
        <begin position="220"/>
        <end position="241"/>
    </location>
</feature>
<dbReference type="EMBL" id="JADGJQ010000033">
    <property type="protein sequence ID" value="KAJ3177482.1"/>
    <property type="molecule type" value="Genomic_DNA"/>
</dbReference>
<comment type="caution">
    <text evidence="8">The sequence shown here is derived from an EMBL/GenBank/DDBJ whole genome shotgun (WGS) entry which is preliminary data.</text>
</comment>
<evidence type="ECO:0000313" key="9">
    <source>
        <dbReference type="Proteomes" id="UP001212152"/>
    </source>
</evidence>
<reference evidence="8" key="1">
    <citation type="submission" date="2020-05" db="EMBL/GenBank/DDBJ databases">
        <title>Phylogenomic resolution of chytrid fungi.</title>
        <authorList>
            <person name="Stajich J.E."/>
            <person name="Amses K."/>
            <person name="Simmons R."/>
            <person name="Seto K."/>
            <person name="Myers J."/>
            <person name="Bonds A."/>
            <person name="Quandt C.A."/>
            <person name="Barry K."/>
            <person name="Liu P."/>
            <person name="Grigoriev I."/>
            <person name="Longcore J.E."/>
            <person name="James T.Y."/>
        </authorList>
    </citation>
    <scope>NUCLEOTIDE SEQUENCE</scope>
    <source>
        <strain evidence="8">JEL0379</strain>
    </source>
</reference>
<protein>
    <recommendedName>
        <fullName evidence="7">MYND-type domain-containing protein</fullName>
    </recommendedName>
</protein>
<evidence type="ECO:0000256" key="2">
    <source>
        <dbReference type="ARBA" id="ARBA00022771"/>
    </source>
</evidence>
<evidence type="ECO:0000256" key="5">
    <source>
        <dbReference type="SAM" id="Coils"/>
    </source>
</evidence>
<feature type="coiled-coil region" evidence="5">
    <location>
        <begin position="859"/>
        <end position="886"/>
    </location>
</feature>
<evidence type="ECO:0000256" key="3">
    <source>
        <dbReference type="ARBA" id="ARBA00022833"/>
    </source>
</evidence>
<keyword evidence="2 4" id="KW-0863">Zinc-finger</keyword>
<dbReference type="InterPro" id="IPR002893">
    <property type="entry name" value="Znf_MYND"/>
</dbReference>
<dbReference type="Pfam" id="PF01753">
    <property type="entry name" value="zf-MYND"/>
    <property type="match status" value="1"/>
</dbReference>
<feature type="compositionally biased region" description="Basic residues" evidence="6">
    <location>
        <begin position="976"/>
        <end position="985"/>
    </location>
</feature>
<evidence type="ECO:0000259" key="7">
    <source>
        <dbReference type="PROSITE" id="PS50865"/>
    </source>
</evidence>
<feature type="region of interest" description="Disordered" evidence="6">
    <location>
        <begin position="69"/>
        <end position="164"/>
    </location>
</feature>
<keyword evidence="5" id="KW-0175">Coiled coil</keyword>
<dbReference type="AlphaFoldDB" id="A0AAD5TIG9"/>
<evidence type="ECO:0000256" key="6">
    <source>
        <dbReference type="SAM" id="MobiDB-lite"/>
    </source>
</evidence>
<feature type="region of interest" description="Disordered" evidence="6">
    <location>
        <begin position="540"/>
        <end position="564"/>
    </location>
</feature>
<feature type="domain" description="MYND-type" evidence="7">
    <location>
        <begin position="683"/>
        <end position="724"/>
    </location>
</feature>
<keyword evidence="1" id="KW-0479">Metal-binding</keyword>
<feature type="compositionally biased region" description="Polar residues" evidence="6">
    <location>
        <begin position="140"/>
        <end position="154"/>
    </location>
</feature>
<keyword evidence="9" id="KW-1185">Reference proteome</keyword>
<feature type="region of interest" description="Disordered" evidence="6">
    <location>
        <begin position="938"/>
        <end position="985"/>
    </location>
</feature>
<name>A0AAD5TIG9_9FUNG</name>
<dbReference type="Proteomes" id="UP001212152">
    <property type="component" value="Unassembled WGS sequence"/>
</dbReference>
<dbReference type="Gene3D" id="6.10.140.2220">
    <property type="match status" value="1"/>
</dbReference>